<evidence type="ECO:0000313" key="10">
    <source>
        <dbReference type="EMBL" id="RWA03448.1"/>
    </source>
</evidence>
<keyword evidence="11" id="KW-1185">Reference proteome</keyword>
<accession>A0A439CMR0</accession>
<keyword evidence="4" id="KW-0677">Repeat</keyword>
<dbReference type="STRING" id="363999.A0A439CMR0"/>
<protein>
    <recommendedName>
        <fullName evidence="9">RING-type domain-containing protein</fullName>
    </recommendedName>
</protein>
<dbReference type="Pfam" id="PF22191">
    <property type="entry name" value="IBR_1"/>
    <property type="match status" value="1"/>
</dbReference>
<dbReference type="InterPro" id="IPR044066">
    <property type="entry name" value="TRIAD_supradom"/>
</dbReference>
<dbReference type="PROSITE" id="PS51873">
    <property type="entry name" value="TRIAD"/>
    <property type="match status" value="1"/>
</dbReference>
<evidence type="ECO:0000256" key="2">
    <source>
        <dbReference type="ARBA" id="ARBA00022679"/>
    </source>
</evidence>
<keyword evidence="3" id="KW-0479">Metal-binding</keyword>
<dbReference type="PANTHER" id="PTHR22770">
    <property type="entry name" value="UBIQUITIN CONJUGATING ENZYME 7 INTERACTING PROTEIN-RELATED"/>
    <property type="match status" value="1"/>
</dbReference>
<dbReference type="InterPro" id="IPR051628">
    <property type="entry name" value="LUBAC_E3_Ligases"/>
</dbReference>
<keyword evidence="2" id="KW-0808">Transferase</keyword>
<comment type="caution">
    <text evidence="10">The sequence shown here is derived from an EMBL/GenBank/DDBJ whole genome shotgun (WGS) entry which is preliminary data.</text>
</comment>
<feature type="compositionally biased region" description="Acidic residues" evidence="8">
    <location>
        <begin position="72"/>
        <end position="99"/>
    </location>
</feature>
<organism evidence="10 11">
    <name type="scientific">Xylaria grammica</name>
    <dbReference type="NCBI Taxonomy" id="363999"/>
    <lineage>
        <taxon>Eukaryota</taxon>
        <taxon>Fungi</taxon>
        <taxon>Dikarya</taxon>
        <taxon>Ascomycota</taxon>
        <taxon>Pezizomycotina</taxon>
        <taxon>Sordariomycetes</taxon>
        <taxon>Xylariomycetidae</taxon>
        <taxon>Xylariales</taxon>
        <taxon>Xylariaceae</taxon>
        <taxon>Xylaria</taxon>
    </lineage>
</organism>
<proteinExistence type="predicted"/>
<dbReference type="GO" id="GO:0097039">
    <property type="term" value="P:protein linear polyubiquitination"/>
    <property type="evidence" value="ECO:0007669"/>
    <property type="project" value="TreeGrafter"/>
</dbReference>
<dbReference type="SUPFAM" id="SSF57850">
    <property type="entry name" value="RING/U-box"/>
    <property type="match status" value="1"/>
</dbReference>
<feature type="region of interest" description="Disordered" evidence="8">
    <location>
        <begin position="65"/>
        <end position="99"/>
    </location>
</feature>
<evidence type="ECO:0000256" key="1">
    <source>
        <dbReference type="ARBA" id="ARBA00004906"/>
    </source>
</evidence>
<evidence type="ECO:0000256" key="7">
    <source>
        <dbReference type="ARBA" id="ARBA00022833"/>
    </source>
</evidence>
<evidence type="ECO:0000313" key="11">
    <source>
        <dbReference type="Proteomes" id="UP000286045"/>
    </source>
</evidence>
<name>A0A439CMR0_9PEZI</name>
<feature type="non-terminal residue" evidence="10">
    <location>
        <position position="1"/>
    </location>
</feature>
<feature type="domain" description="RING-type" evidence="9">
    <location>
        <begin position="1"/>
        <end position="76"/>
    </location>
</feature>
<dbReference type="GO" id="GO:0043130">
    <property type="term" value="F:ubiquitin binding"/>
    <property type="evidence" value="ECO:0007669"/>
    <property type="project" value="TreeGrafter"/>
</dbReference>
<keyword evidence="7" id="KW-0862">Zinc</keyword>
<keyword evidence="5" id="KW-0863">Zinc-finger</keyword>
<dbReference type="GO" id="GO:0000151">
    <property type="term" value="C:ubiquitin ligase complex"/>
    <property type="evidence" value="ECO:0007669"/>
    <property type="project" value="TreeGrafter"/>
</dbReference>
<comment type="pathway">
    <text evidence="1">Protein modification; protein ubiquitination.</text>
</comment>
<dbReference type="Gene3D" id="1.20.120.1750">
    <property type="match status" value="1"/>
</dbReference>
<keyword evidence="6" id="KW-0833">Ubl conjugation pathway</keyword>
<sequence>RAFEAFEAYKRAHRASVKDCPKCKTTVEKIDGCNHMQCGGCHVHLCWVCLKTFEEAEDCYDHMTEEHGGIGMDEDDSGDSDDSDEEEDEGGGDNDNDDD</sequence>
<evidence type="ECO:0000256" key="8">
    <source>
        <dbReference type="SAM" id="MobiDB-lite"/>
    </source>
</evidence>
<dbReference type="AlphaFoldDB" id="A0A439CMR0"/>
<evidence type="ECO:0000256" key="4">
    <source>
        <dbReference type="ARBA" id="ARBA00022737"/>
    </source>
</evidence>
<evidence type="ECO:0000259" key="9">
    <source>
        <dbReference type="PROSITE" id="PS51873"/>
    </source>
</evidence>
<dbReference type="GO" id="GO:0004842">
    <property type="term" value="F:ubiquitin-protein transferase activity"/>
    <property type="evidence" value="ECO:0007669"/>
    <property type="project" value="TreeGrafter"/>
</dbReference>
<dbReference type="GO" id="GO:0043161">
    <property type="term" value="P:proteasome-mediated ubiquitin-dependent protein catabolic process"/>
    <property type="evidence" value="ECO:0007669"/>
    <property type="project" value="TreeGrafter"/>
</dbReference>
<dbReference type="Proteomes" id="UP000286045">
    <property type="component" value="Unassembled WGS sequence"/>
</dbReference>
<evidence type="ECO:0000256" key="6">
    <source>
        <dbReference type="ARBA" id="ARBA00022786"/>
    </source>
</evidence>
<dbReference type="GO" id="GO:0008270">
    <property type="term" value="F:zinc ion binding"/>
    <property type="evidence" value="ECO:0007669"/>
    <property type="project" value="UniProtKB-KW"/>
</dbReference>
<evidence type="ECO:0000256" key="5">
    <source>
        <dbReference type="ARBA" id="ARBA00022771"/>
    </source>
</evidence>
<dbReference type="PANTHER" id="PTHR22770:SF13">
    <property type="entry name" value="RING-TYPE DOMAIN-CONTAINING PROTEIN"/>
    <property type="match status" value="1"/>
</dbReference>
<dbReference type="EMBL" id="RYZI01000791">
    <property type="protein sequence ID" value="RWA03448.1"/>
    <property type="molecule type" value="Genomic_DNA"/>
</dbReference>
<evidence type="ECO:0000256" key="3">
    <source>
        <dbReference type="ARBA" id="ARBA00022723"/>
    </source>
</evidence>
<dbReference type="PROSITE" id="PS00028">
    <property type="entry name" value="ZINC_FINGER_C2H2_1"/>
    <property type="match status" value="1"/>
</dbReference>
<dbReference type="InterPro" id="IPR013087">
    <property type="entry name" value="Znf_C2H2_type"/>
</dbReference>
<gene>
    <name evidence="10" type="ORF">EKO27_g11657</name>
</gene>
<reference evidence="10 11" key="1">
    <citation type="submission" date="2018-12" db="EMBL/GenBank/DDBJ databases">
        <title>Draft genome sequence of Xylaria grammica IHI A82.</title>
        <authorList>
            <person name="Buettner E."/>
            <person name="Kellner H."/>
        </authorList>
    </citation>
    <scope>NUCLEOTIDE SEQUENCE [LARGE SCALE GENOMIC DNA]</scope>
    <source>
        <strain evidence="10 11">IHI A82</strain>
    </source>
</reference>